<dbReference type="EMBL" id="MT418680">
    <property type="protein sequence ID" value="QKF93527.1"/>
    <property type="molecule type" value="Genomic_DNA"/>
</dbReference>
<organism evidence="2 3">
    <name type="scientific">Fadolivirus FV1/VV64</name>
    <dbReference type="NCBI Taxonomy" id="3070911"/>
    <lineage>
        <taxon>Viruses</taxon>
        <taxon>Varidnaviria</taxon>
        <taxon>Bamfordvirae</taxon>
        <taxon>Nucleocytoviricota</taxon>
        <taxon>Megaviricetes</taxon>
        <taxon>Imitervirales</taxon>
        <taxon>Mimiviridae</taxon>
        <taxon>Klosneuvirinae</taxon>
        <taxon>Fadolivirus</taxon>
        <taxon>Fadolivirus algeromassiliense</taxon>
    </lineage>
</organism>
<evidence type="ECO:0000313" key="3">
    <source>
        <dbReference type="Proteomes" id="UP001162001"/>
    </source>
</evidence>
<accession>A0A7D3QTR2</accession>
<keyword evidence="1" id="KW-1133">Transmembrane helix</keyword>
<feature type="transmembrane region" description="Helical" evidence="1">
    <location>
        <begin position="173"/>
        <end position="194"/>
    </location>
</feature>
<gene>
    <name evidence="2" type="ORF">Fadolivirus_1_69</name>
</gene>
<protein>
    <submittedName>
        <fullName evidence="2">Uncharacterized protein</fullName>
    </submittedName>
</protein>
<keyword evidence="1" id="KW-0472">Membrane</keyword>
<reference evidence="2 3" key="1">
    <citation type="submission" date="2020-04" db="EMBL/GenBank/DDBJ databases">
        <title>Advantages and limits of metagenomic assembly and binning of a giant virus.</title>
        <authorList>
            <person name="Schulz F."/>
            <person name="Andreani J."/>
            <person name="Francis R."/>
            <person name="Boudjemaa H."/>
            <person name="Bou Khalil J.Y."/>
            <person name="Lee J."/>
            <person name="La Scola B."/>
            <person name="Woyke T."/>
        </authorList>
    </citation>
    <scope>NUCLEOTIDE SEQUENCE [LARGE SCALE GENOMIC DNA]</scope>
    <source>
        <strain evidence="2 3">FV1/VV64</strain>
    </source>
</reference>
<keyword evidence="3" id="KW-1185">Reference proteome</keyword>
<evidence type="ECO:0000313" key="2">
    <source>
        <dbReference type="EMBL" id="QKF93527.1"/>
    </source>
</evidence>
<proteinExistence type="predicted"/>
<keyword evidence="1" id="KW-0812">Transmembrane</keyword>
<dbReference type="Proteomes" id="UP001162001">
    <property type="component" value="Segment"/>
</dbReference>
<name>A0A7D3QTR2_9VIRU</name>
<sequence>MKSIFLILLTIIIHISNTKESDCEVSDKQYCCSNSCKKCEICFKNYDDFIYYITINPYSFDHIIPPSSQTNILSPSTTPIPSNTSININNNTSTTIQSPIPTNNLVKRDVSNTTVLPNITIPIIYLGCCSEYINYINISCTNITIDVCINTNYTKSKNNDFKNIAYFFTHAPVWTIVLVSVGLGAFILFLLYVCCCFGKRRPPLDYNLIIGKL</sequence>
<evidence type="ECO:0000256" key="1">
    <source>
        <dbReference type="SAM" id="Phobius"/>
    </source>
</evidence>